<evidence type="ECO:0000256" key="8">
    <source>
        <dbReference type="ARBA" id="ARBA00022839"/>
    </source>
</evidence>
<feature type="domain" description="2',5'-phosphodiesterase 12-like N-terminal" evidence="15">
    <location>
        <begin position="122"/>
        <end position="229"/>
    </location>
</feature>
<evidence type="ECO:0000256" key="6">
    <source>
        <dbReference type="ARBA" id="ARBA00022723"/>
    </source>
</evidence>
<dbReference type="InterPro" id="IPR050410">
    <property type="entry name" value="CCR4/nocturin_mRNA_transcr"/>
</dbReference>
<proteinExistence type="predicted"/>
<keyword evidence="7" id="KW-0378">Hydrolase</keyword>
<keyword evidence="6" id="KW-0479">Metal-binding</keyword>
<accession>A0A3S3RUV3</accession>
<evidence type="ECO:0000256" key="12">
    <source>
        <dbReference type="ARBA" id="ARBA00072755"/>
    </source>
</evidence>
<organism evidence="17 18">
    <name type="scientific">Dinothrombium tinctorium</name>
    <dbReference type="NCBI Taxonomy" id="1965070"/>
    <lineage>
        <taxon>Eukaryota</taxon>
        <taxon>Metazoa</taxon>
        <taxon>Ecdysozoa</taxon>
        <taxon>Arthropoda</taxon>
        <taxon>Chelicerata</taxon>
        <taxon>Arachnida</taxon>
        <taxon>Acari</taxon>
        <taxon>Acariformes</taxon>
        <taxon>Trombidiformes</taxon>
        <taxon>Prostigmata</taxon>
        <taxon>Anystina</taxon>
        <taxon>Parasitengona</taxon>
        <taxon>Trombidioidea</taxon>
        <taxon>Trombidiidae</taxon>
        <taxon>Dinothrombium</taxon>
    </lineage>
</organism>
<keyword evidence="18" id="KW-1185">Reference proteome</keyword>
<dbReference type="STRING" id="1965070.A0A3S3RUV3"/>
<dbReference type="EMBL" id="NCKU01007552">
    <property type="protein sequence ID" value="RWS02555.1"/>
    <property type="molecule type" value="Genomic_DNA"/>
</dbReference>
<comment type="subcellular location">
    <subcellularLocation>
        <location evidence="2">Mitochondrion matrix</location>
    </subcellularLocation>
</comment>
<keyword evidence="9" id="KW-0460">Magnesium</keyword>
<evidence type="ECO:0000256" key="11">
    <source>
        <dbReference type="ARBA" id="ARBA00023128"/>
    </source>
</evidence>
<dbReference type="AlphaFoldDB" id="A0A3S3RUV3"/>
<keyword evidence="4" id="KW-0507">mRNA processing</keyword>
<feature type="domain" description="Endonuclease/exonuclease/phosphatase" evidence="14">
    <location>
        <begin position="462"/>
        <end position="571"/>
    </location>
</feature>
<reference evidence="17" key="2">
    <citation type="submission" date="2018-11" db="EMBL/GenBank/DDBJ databases">
        <title>Trombidioid mite genomics.</title>
        <authorList>
            <person name="Dong X."/>
        </authorList>
    </citation>
    <scope>NUCLEOTIDE SEQUENCE</scope>
    <source>
        <strain evidence="17">UoL-WK</strain>
    </source>
</reference>
<evidence type="ECO:0000259" key="14">
    <source>
        <dbReference type="Pfam" id="PF03372"/>
    </source>
</evidence>
<evidence type="ECO:0000256" key="4">
    <source>
        <dbReference type="ARBA" id="ARBA00022664"/>
    </source>
</evidence>
<dbReference type="EMBL" id="NCKU01004158">
    <property type="protein sequence ID" value="RWS06360.1"/>
    <property type="molecule type" value="Genomic_DNA"/>
</dbReference>
<evidence type="ECO:0000313" key="17">
    <source>
        <dbReference type="EMBL" id="RWS06360.1"/>
    </source>
</evidence>
<evidence type="ECO:0000256" key="10">
    <source>
        <dbReference type="ARBA" id="ARBA00022946"/>
    </source>
</evidence>
<dbReference type="PANTHER" id="PTHR12121:SF37">
    <property type="entry name" value="2',5'-PHOSPHODIESTERASE 12"/>
    <property type="match status" value="1"/>
</dbReference>
<evidence type="ECO:0000256" key="2">
    <source>
        <dbReference type="ARBA" id="ARBA00004305"/>
    </source>
</evidence>
<dbReference type="SUPFAM" id="SSF56219">
    <property type="entry name" value="DNase I-like"/>
    <property type="match status" value="1"/>
</dbReference>
<dbReference type="GO" id="GO:0004535">
    <property type="term" value="F:poly(A)-specific ribonuclease activity"/>
    <property type="evidence" value="ECO:0007669"/>
    <property type="project" value="UniProtKB-ARBA"/>
</dbReference>
<dbReference type="Gene3D" id="3.60.10.10">
    <property type="entry name" value="Endonuclease/exonuclease/phosphatase"/>
    <property type="match status" value="1"/>
</dbReference>
<comment type="cofactor">
    <cofactor evidence="1">
        <name>Mg(2+)</name>
        <dbReference type="ChEBI" id="CHEBI:18420"/>
    </cofactor>
</comment>
<evidence type="ECO:0000259" key="15">
    <source>
        <dbReference type="Pfam" id="PF21171"/>
    </source>
</evidence>
<evidence type="ECO:0000256" key="5">
    <source>
        <dbReference type="ARBA" id="ARBA00022722"/>
    </source>
</evidence>
<reference evidence="17 18" key="1">
    <citation type="journal article" date="2018" name="Gigascience">
        <title>Genomes of trombidid mites reveal novel predicted allergens and laterally-transferred genes associated with secondary metabolism.</title>
        <authorList>
            <person name="Dong X."/>
            <person name="Chaisiri K."/>
            <person name="Xia D."/>
            <person name="Armstrong S.D."/>
            <person name="Fang Y."/>
            <person name="Donnelly M.J."/>
            <person name="Kadowaki T."/>
            <person name="McGarry J.W."/>
            <person name="Darby A.C."/>
            <person name="Makepeace B.L."/>
        </authorList>
    </citation>
    <scope>NUCLEOTIDE SEQUENCE [LARGE SCALE GENOMIC DNA]</scope>
    <source>
        <strain evidence="17">UoL-WK</strain>
    </source>
</reference>
<evidence type="ECO:0000256" key="3">
    <source>
        <dbReference type="ARBA" id="ARBA00022553"/>
    </source>
</evidence>
<evidence type="ECO:0000256" key="7">
    <source>
        <dbReference type="ARBA" id="ARBA00022801"/>
    </source>
</evidence>
<evidence type="ECO:0000256" key="1">
    <source>
        <dbReference type="ARBA" id="ARBA00001946"/>
    </source>
</evidence>
<dbReference type="FunFam" id="3.60.10.10:FF:000018">
    <property type="entry name" value="2',5'-phosphodiesterase 12"/>
    <property type="match status" value="1"/>
</dbReference>
<dbReference type="InterPro" id="IPR005135">
    <property type="entry name" value="Endo/exonuclease/phosphatase"/>
</dbReference>
<comment type="caution">
    <text evidence="17">The sequence shown here is derived from an EMBL/GenBank/DDBJ whole genome shotgun (WGS) entry which is preliminary data.</text>
</comment>
<evidence type="ECO:0000313" key="16">
    <source>
        <dbReference type="EMBL" id="RWS02555.1"/>
    </source>
</evidence>
<keyword evidence="5" id="KW-0540">Nuclease</keyword>
<dbReference type="Pfam" id="PF03372">
    <property type="entry name" value="Exo_endo_phos"/>
    <property type="match status" value="1"/>
</dbReference>
<dbReference type="OrthoDB" id="412787at2759"/>
<gene>
    <name evidence="16" type="ORF">B4U79_05596</name>
    <name evidence="17" type="ORF">B4U79_13570</name>
</gene>
<evidence type="ECO:0000313" key="18">
    <source>
        <dbReference type="Proteomes" id="UP000285301"/>
    </source>
</evidence>
<dbReference type="GO" id="GO:0046872">
    <property type="term" value="F:metal ion binding"/>
    <property type="evidence" value="ECO:0007669"/>
    <property type="project" value="UniProtKB-KW"/>
</dbReference>
<sequence>MLSSNTLTVRLLENDESVYFNFYYKLNANDRLYTFKRSKEEALHFWFNRIRMKISEKIERKKKKKQQKLSEQNDSNEVENINIYLKYNNTIVDENLTHSQAWRDGLTFIVGESSYNVVVNAPAVTTLKLPKIIMAGFKIYPTLAVEFCKINECKFSWFRKRLPHEKLLKSPLDSENKEKSGFGGWFLVGNEYWYEPTKEDIGRVIKLRCLPARGDLEGVEAVAESSGVVTEGPEFCPFERRHEFTQKITERGTVRCVSYNILADLYADSDYSRTVLFPYCPPEILDKNYRRNLLFKELTGYNGDVVCLQEVDRKLYNNELKEIMDINGLDSVYSEKKFEDDEKFCGEGLACFYRRSKFKLLQASSMNLSEELESNSIFMELKSQLKQNENFYKRLMKRKTILQYSLLQSLEDERKMLLVGNTHLYFAPDADHIRLVQSTIMIKIMEHLLSIYKIKYSDLNISPIIFGDFNSCPEFGVFKLITTGKIESSCEDWKSNAEETLSDISVSHSLSLASACGTPKYTNYTTEFSGCLDYIFYDRLRLSVTENVPLPSDEEVKKYVALPNKIFPSDHLPLICSLRWNEFG</sequence>
<name>A0A3S3RUV3_9ACAR</name>
<keyword evidence="10" id="KW-0809">Transit peptide</keyword>
<protein>
    <recommendedName>
        <fullName evidence="12">2',5'-phosphodiesterase 12</fullName>
    </recommendedName>
    <alternativeName>
        <fullName evidence="13">Mitochondrial deadenylase</fullName>
    </alternativeName>
</protein>
<dbReference type="GO" id="GO:0000288">
    <property type="term" value="P:nuclear-transcribed mRNA catabolic process, deadenylation-dependent decay"/>
    <property type="evidence" value="ECO:0007669"/>
    <property type="project" value="TreeGrafter"/>
</dbReference>
<evidence type="ECO:0000256" key="9">
    <source>
        <dbReference type="ARBA" id="ARBA00022842"/>
    </source>
</evidence>
<dbReference type="InterPro" id="IPR036691">
    <property type="entry name" value="Endo/exonu/phosph_ase_sf"/>
</dbReference>
<dbReference type="Proteomes" id="UP000285301">
    <property type="component" value="Unassembled WGS sequence"/>
</dbReference>
<dbReference type="GO" id="GO:0005759">
    <property type="term" value="C:mitochondrial matrix"/>
    <property type="evidence" value="ECO:0007669"/>
    <property type="project" value="UniProtKB-SubCell"/>
</dbReference>
<evidence type="ECO:0000256" key="13">
    <source>
        <dbReference type="ARBA" id="ARBA00083541"/>
    </source>
</evidence>
<keyword evidence="11" id="KW-0496">Mitochondrion</keyword>
<dbReference type="GO" id="GO:0006397">
    <property type="term" value="P:mRNA processing"/>
    <property type="evidence" value="ECO:0007669"/>
    <property type="project" value="UniProtKB-KW"/>
</dbReference>
<keyword evidence="3" id="KW-0597">Phosphoprotein</keyword>
<dbReference type="Pfam" id="PF21171">
    <property type="entry name" value="PDE12-like_N"/>
    <property type="match status" value="1"/>
</dbReference>
<keyword evidence="8" id="KW-0269">Exonuclease</keyword>
<dbReference type="PANTHER" id="PTHR12121">
    <property type="entry name" value="CARBON CATABOLITE REPRESSOR PROTEIN 4"/>
    <property type="match status" value="1"/>
</dbReference>
<dbReference type="InterPro" id="IPR048821">
    <property type="entry name" value="PDE12-like_N"/>
</dbReference>